<protein>
    <submittedName>
        <fullName evidence="2">Uncharacterized protein</fullName>
    </submittedName>
</protein>
<dbReference type="OrthoDB" id="1814829at2759"/>
<evidence type="ECO:0000313" key="3">
    <source>
        <dbReference type="Proteomes" id="UP000237000"/>
    </source>
</evidence>
<keyword evidence="1" id="KW-1133">Transmembrane helix</keyword>
<evidence type="ECO:0000313" key="2">
    <source>
        <dbReference type="EMBL" id="PON74167.1"/>
    </source>
</evidence>
<dbReference type="EMBL" id="JXTC01000262">
    <property type="protein sequence ID" value="PON74167.1"/>
    <property type="molecule type" value="Genomic_DNA"/>
</dbReference>
<keyword evidence="1" id="KW-0812">Transmembrane</keyword>
<dbReference type="InParanoid" id="A0A2P5DLJ5"/>
<dbReference type="Proteomes" id="UP000237000">
    <property type="component" value="Unassembled WGS sequence"/>
</dbReference>
<comment type="caution">
    <text evidence="2">The sequence shown here is derived from an EMBL/GenBank/DDBJ whole genome shotgun (WGS) entry which is preliminary data.</text>
</comment>
<proteinExistence type="predicted"/>
<feature type="transmembrane region" description="Helical" evidence="1">
    <location>
        <begin position="74"/>
        <end position="93"/>
    </location>
</feature>
<organism evidence="2 3">
    <name type="scientific">Trema orientale</name>
    <name type="common">Charcoal tree</name>
    <name type="synonym">Celtis orientalis</name>
    <dbReference type="NCBI Taxonomy" id="63057"/>
    <lineage>
        <taxon>Eukaryota</taxon>
        <taxon>Viridiplantae</taxon>
        <taxon>Streptophyta</taxon>
        <taxon>Embryophyta</taxon>
        <taxon>Tracheophyta</taxon>
        <taxon>Spermatophyta</taxon>
        <taxon>Magnoliopsida</taxon>
        <taxon>eudicotyledons</taxon>
        <taxon>Gunneridae</taxon>
        <taxon>Pentapetalae</taxon>
        <taxon>rosids</taxon>
        <taxon>fabids</taxon>
        <taxon>Rosales</taxon>
        <taxon>Cannabaceae</taxon>
        <taxon>Trema</taxon>
    </lineage>
</organism>
<evidence type="ECO:0000256" key="1">
    <source>
        <dbReference type="SAM" id="Phobius"/>
    </source>
</evidence>
<dbReference type="AlphaFoldDB" id="A0A2P5DLJ5"/>
<name>A0A2P5DLJ5_TREOI</name>
<gene>
    <name evidence="2" type="ORF">TorRG33x02_247460</name>
</gene>
<keyword evidence="3" id="KW-1185">Reference proteome</keyword>
<sequence>MEEVLMSSMKNGIGMESFNVREKDWNYSCNLSGGNRLMTPKISYILTSVIWHLNVDSSHPGVEEGPKGSAIRRFNWYANIPIMLLQFYLNFLFKMRTMFKDCFCYGICEIYDTNLLYKEEDFCFDHSYVGYKYEEIKHDLKPFFVAFSSPTI</sequence>
<keyword evidence="1" id="KW-0472">Membrane</keyword>
<accession>A0A2P5DLJ5</accession>
<reference evidence="3" key="1">
    <citation type="submission" date="2016-06" db="EMBL/GenBank/DDBJ databases">
        <title>Parallel loss of symbiosis genes in relatives of nitrogen-fixing non-legume Parasponia.</title>
        <authorList>
            <person name="Van Velzen R."/>
            <person name="Holmer R."/>
            <person name="Bu F."/>
            <person name="Rutten L."/>
            <person name="Van Zeijl A."/>
            <person name="Liu W."/>
            <person name="Santuari L."/>
            <person name="Cao Q."/>
            <person name="Sharma T."/>
            <person name="Shen D."/>
            <person name="Roswanjaya Y."/>
            <person name="Wardhani T."/>
            <person name="Kalhor M.S."/>
            <person name="Jansen J."/>
            <person name="Van den Hoogen J."/>
            <person name="Gungor B."/>
            <person name="Hartog M."/>
            <person name="Hontelez J."/>
            <person name="Verver J."/>
            <person name="Yang W.-C."/>
            <person name="Schijlen E."/>
            <person name="Repin R."/>
            <person name="Schilthuizen M."/>
            <person name="Schranz E."/>
            <person name="Heidstra R."/>
            <person name="Miyata K."/>
            <person name="Fedorova E."/>
            <person name="Kohlen W."/>
            <person name="Bisseling T."/>
            <person name="Smit S."/>
            <person name="Geurts R."/>
        </authorList>
    </citation>
    <scope>NUCLEOTIDE SEQUENCE [LARGE SCALE GENOMIC DNA]</scope>
    <source>
        <strain evidence="3">cv. RG33-2</strain>
    </source>
</reference>